<dbReference type="Gene3D" id="1.10.3680.10">
    <property type="entry name" value="TerB-like"/>
    <property type="match status" value="1"/>
</dbReference>
<dbReference type="InterPro" id="IPR029024">
    <property type="entry name" value="TerB-like"/>
</dbReference>
<keyword evidence="3" id="KW-1185">Reference proteome</keyword>
<gene>
    <name evidence="2" type="ORF">GTP41_18375</name>
</gene>
<dbReference type="AlphaFoldDB" id="A0A6N9HK68"/>
<name>A0A6N9HK68_9BURK</name>
<sequence>MRSYPSDSPQAVFRLLALTVISDGGGSPPEIAATYRLSLLDYARIDEDVFDQVLQELTADLPTTANGLVKVEAEMIDQCIGEIRHPELRLRVWEAMWELAYADNNVAYSEGILLQRAADVWGIELNANGSGRIVGANPT</sequence>
<evidence type="ECO:0000313" key="2">
    <source>
        <dbReference type="EMBL" id="MYN04061.1"/>
    </source>
</evidence>
<comment type="caution">
    <text evidence="2">The sequence shown here is derived from an EMBL/GenBank/DDBJ whole genome shotgun (WGS) entry which is preliminary data.</text>
</comment>
<evidence type="ECO:0000259" key="1">
    <source>
        <dbReference type="Pfam" id="PF05099"/>
    </source>
</evidence>
<feature type="domain" description="Co-chaperone DjlA N-terminal" evidence="1">
    <location>
        <begin position="11"/>
        <end position="124"/>
    </location>
</feature>
<dbReference type="SUPFAM" id="SSF158682">
    <property type="entry name" value="TerB-like"/>
    <property type="match status" value="1"/>
</dbReference>
<dbReference type="InterPro" id="IPR007791">
    <property type="entry name" value="DjlA_N"/>
</dbReference>
<accession>A0A6N9HK68</accession>
<dbReference type="CDD" id="cd07177">
    <property type="entry name" value="terB_like"/>
    <property type="match status" value="1"/>
</dbReference>
<evidence type="ECO:0000313" key="3">
    <source>
        <dbReference type="Proteomes" id="UP000448575"/>
    </source>
</evidence>
<organism evidence="2 3">
    <name type="scientific">Pseudoduganella guangdongensis</name>
    <dbReference type="NCBI Taxonomy" id="2692179"/>
    <lineage>
        <taxon>Bacteria</taxon>
        <taxon>Pseudomonadati</taxon>
        <taxon>Pseudomonadota</taxon>
        <taxon>Betaproteobacteria</taxon>
        <taxon>Burkholderiales</taxon>
        <taxon>Oxalobacteraceae</taxon>
        <taxon>Telluria group</taxon>
        <taxon>Pseudoduganella</taxon>
    </lineage>
</organism>
<dbReference type="EMBL" id="WWCJ01000013">
    <property type="protein sequence ID" value="MYN04061.1"/>
    <property type="molecule type" value="Genomic_DNA"/>
</dbReference>
<protein>
    <submittedName>
        <fullName evidence="2">TerB family tellurite resistance protein</fullName>
    </submittedName>
</protein>
<proteinExistence type="predicted"/>
<reference evidence="2 3" key="1">
    <citation type="submission" date="2019-12" db="EMBL/GenBank/DDBJ databases">
        <title>Novel species isolated from a subtropical stream in China.</title>
        <authorList>
            <person name="Lu H."/>
        </authorList>
    </citation>
    <scope>NUCLEOTIDE SEQUENCE [LARGE SCALE GENOMIC DNA]</scope>
    <source>
        <strain evidence="2 3">DS3</strain>
    </source>
</reference>
<dbReference type="RefSeq" id="WP_161027027.1">
    <property type="nucleotide sequence ID" value="NZ_WWCJ01000013.1"/>
</dbReference>
<dbReference type="Proteomes" id="UP000448575">
    <property type="component" value="Unassembled WGS sequence"/>
</dbReference>
<dbReference type="Pfam" id="PF05099">
    <property type="entry name" value="TerB"/>
    <property type="match status" value="1"/>
</dbReference>